<evidence type="ECO:0000259" key="2">
    <source>
        <dbReference type="Pfam" id="PF03478"/>
    </source>
</evidence>
<dbReference type="InterPro" id="IPR005174">
    <property type="entry name" value="KIB1-4_b-propeller"/>
</dbReference>
<feature type="domain" description="KIB1-4 beta-propeller" evidence="2">
    <location>
        <begin position="97"/>
        <end position="205"/>
    </location>
</feature>
<dbReference type="Gene3D" id="1.10.10.250">
    <property type="entry name" value="Ribosomal protein L11, C-terminal domain"/>
    <property type="match status" value="1"/>
</dbReference>
<sequence>MASFPFLSFIFIFLALILLHQRPSASIPPPQPPLRSLLCLFNPSSASSISLYASSSNRLFRHFVFFLSALPPAPLSLSPSNPAANPSEDRAAECFFVIHLAGDADSCITELEVSWVGQKIAPFSLCRYLIVCGGELLLVWFIPSKMMLHLGIEAFQLDRSEPWRWVKMESLGDRALFIGENYRTLGFSCDSPKKWGGESNCIYYAGSGNQPWSVLRLGDAAIDLSNPELRLIKDGSPLLRTPKWFYPKLLGYGSQLGQKCLRLQELDRDRKKTKNIKELSGTVKEILGTCVSFGCTVDCPDARYQEQGNYSKRGGTTTERGGVIVFLGLRQLRNCQGSNAFKEL</sequence>
<dbReference type="InterPro" id="IPR036769">
    <property type="entry name" value="Ribosomal_uL11_C_sf"/>
</dbReference>
<dbReference type="PANTHER" id="PTHR33800:SF13">
    <property type="entry name" value="OS06G0113600 PROTEIN"/>
    <property type="match status" value="1"/>
</dbReference>
<protein>
    <recommendedName>
        <fullName evidence="2">KIB1-4 beta-propeller domain-containing protein</fullName>
    </recommendedName>
</protein>
<evidence type="ECO:0000313" key="3">
    <source>
        <dbReference type="EMBL" id="CAD1831494.1"/>
    </source>
</evidence>
<name>A0A6V7PKZ3_ANACO</name>
<feature type="chain" id="PRO_5028289104" description="KIB1-4 beta-propeller domain-containing protein" evidence="1">
    <location>
        <begin position="27"/>
        <end position="344"/>
    </location>
</feature>
<dbReference type="EMBL" id="LR862149">
    <property type="protein sequence ID" value="CAD1831494.1"/>
    <property type="molecule type" value="Genomic_DNA"/>
</dbReference>
<organism evidence="3">
    <name type="scientific">Ananas comosus var. bracteatus</name>
    <name type="common">red pineapple</name>
    <dbReference type="NCBI Taxonomy" id="296719"/>
    <lineage>
        <taxon>Eukaryota</taxon>
        <taxon>Viridiplantae</taxon>
        <taxon>Streptophyta</taxon>
        <taxon>Embryophyta</taxon>
        <taxon>Tracheophyta</taxon>
        <taxon>Spermatophyta</taxon>
        <taxon>Magnoliopsida</taxon>
        <taxon>Liliopsida</taxon>
        <taxon>Poales</taxon>
        <taxon>Bromeliaceae</taxon>
        <taxon>Bromelioideae</taxon>
        <taxon>Ananas</taxon>
    </lineage>
</organism>
<reference evidence="3" key="1">
    <citation type="submission" date="2020-07" db="EMBL/GenBank/DDBJ databases">
        <authorList>
            <person name="Lin J."/>
        </authorList>
    </citation>
    <scope>NUCLEOTIDE SEQUENCE</scope>
</reference>
<feature type="signal peptide" evidence="1">
    <location>
        <begin position="1"/>
        <end position="26"/>
    </location>
</feature>
<proteinExistence type="predicted"/>
<dbReference type="PANTHER" id="PTHR33800">
    <property type="entry name" value="OS06G0113600 PROTEIN"/>
    <property type="match status" value="1"/>
</dbReference>
<accession>A0A6V7PKZ3</accession>
<dbReference type="Pfam" id="PF03478">
    <property type="entry name" value="Beta-prop_KIB1-4"/>
    <property type="match status" value="1"/>
</dbReference>
<dbReference type="AlphaFoldDB" id="A0A6V7PKZ3"/>
<keyword evidence="1" id="KW-0732">Signal</keyword>
<evidence type="ECO:0000256" key="1">
    <source>
        <dbReference type="SAM" id="SignalP"/>
    </source>
</evidence>
<gene>
    <name evidence="3" type="ORF">CB5_LOCUS14705</name>
</gene>